<sequence length="205" mass="23327">MTNKEEAFLQYYIANGSNTGRKAELYRLAFGKEAEGKKDSSLETYAKRLLATKEAKDYIKQHRPNDVVRSEQLLDAIRDLKELEQAKDHKVADVLAIKREIRLHLSDLAKCIDVVEQSRKEEYSISNVRFTLTIPLKGQEGKEEQCYLASYIQELIKANKSKLLLVNAGEVKEIKFMGNTSGEMTAQDVEESLKEETFSFALKAS</sequence>
<organism evidence="1 2">
    <name type="scientific">Owenweeksia hongkongensis (strain DSM 17368 / CIP 108786 / JCM 12287 / NRRL B-23963 / UST20020801)</name>
    <dbReference type="NCBI Taxonomy" id="926562"/>
    <lineage>
        <taxon>Bacteria</taxon>
        <taxon>Pseudomonadati</taxon>
        <taxon>Bacteroidota</taxon>
        <taxon>Flavobacteriia</taxon>
        <taxon>Flavobacteriales</taxon>
        <taxon>Owenweeksiaceae</taxon>
        <taxon>Owenweeksia</taxon>
    </lineage>
</organism>
<reference evidence="1 2" key="1">
    <citation type="journal article" date="2012" name="Stand. Genomic Sci.">
        <title>Genome sequence of the orange-pigmented seawater bacterium Owenweeksia hongkongensis type strain (UST20020801(T)).</title>
        <authorList>
            <person name="Riedel T."/>
            <person name="Held B."/>
            <person name="Nolan M."/>
            <person name="Lucas S."/>
            <person name="Lapidus A."/>
            <person name="Tice H."/>
            <person name="Del Rio T.G."/>
            <person name="Cheng J.F."/>
            <person name="Han C."/>
            <person name="Tapia R."/>
            <person name="Goodwin L.A."/>
            <person name="Pitluck S."/>
            <person name="Liolios K."/>
            <person name="Mavromatis K."/>
            <person name="Pagani I."/>
            <person name="Ivanova N."/>
            <person name="Mikhailova N."/>
            <person name="Pati A."/>
            <person name="Chen A."/>
            <person name="Palaniappan K."/>
            <person name="Rohde M."/>
            <person name="Tindall B.J."/>
            <person name="Detter J.C."/>
            <person name="Goker M."/>
            <person name="Woyke T."/>
            <person name="Bristow J."/>
            <person name="Eisen J.A."/>
            <person name="Markowitz V."/>
            <person name="Hugenholtz P."/>
            <person name="Klenk H.P."/>
            <person name="Kyrpides N.C."/>
        </authorList>
    </citation>
    <scope>NUCLEOTIDE SEQUENCE</scope>
    <source>
        <strain evidence="2">DSM 17368 / JCM 12287 / NRRL B-23963</strain>
    </source>
</reference>
<evidence type="ECO:0008006" key="3">
    <source>
        <dbReference type="Google" id="ProtNLM"/>
    </source>
</evidence>
<protein>
    <recommendedName>
        <fullName evidence="3">Terminase small subunit</fullName>
    </recommendedName>
</protein>
<dbReference type="AlphaFoldDB" id="G8R4A4"/>
<name>G8R4A4_OWEHD</name>
<keyword evidence="2" id="KW-1185">Reference proteome</keyword>
<dbReference type="HOGENOM" id="CLU_1336400_0_0_10"/>
<dbReference type="EMBL" id="CP003156">
    <property type="protein sequence ID" value="AEV34204.1"/>
    <property type="molecule type" value="Genomic_DNA"/>
</dbReference>
<dbReference type="KEGG" id="oho:Oweho_3253"/>
<evidence type="ECO:0000313" key="1">
    <source>
        <dbReference type="EMBL" id="AEV34204.1"/>
    </source>
</evidence>
<gene>
    <name evidence="1" type="ordered locus">Oweho_3253</name>
</gene>
<dbReference type="RefSeq" id="WP_014203551.1">
    <property type="nucleotide sequence ID" value="NC_016599.1"/>
</dbReference>
<proteinExistence type="predicted"/>
<evidence type="ECO:0000313" key="2">
    <source>
        <dbReference type="Proteomes" id="UP000005631"/>
    </source>
</evidence>
<dbReference type="Proteomes" id="UP000005631">
    <property type="component" value="Chromosome"/>
</dbReference>
<dbReference type="STRING" id="926562.Oweho_3253"/>
<accession>G8R4A4</accession>